<protein>
    <submittedName>
        <fullName evidence="1">Uncharacterized protein</fullName>
    </submittedName>
</protein>
<dbReference type="Proteomes" id="UP001458880">
    <property type="component" value="Unassembled WGS sequence"/>
</dbReference>
<gene>
    <name evidence="1" type="ORF">QE152_g12670</name>
</gene>
<evidence type="ECO:0000313" key="1">
    <source>
        <dbReference type="EMBL" id="KAK9736239.1"/>
    </source>
</evidence>
<dbReference type="EMBL" id="JASPKY010000116">
    <property type="protein sequence ID" value="KAK9736239.1"/>
    <property type="molecule type" value="Genomic_DNA"/>
</dbReference>
<comment type="caution">
    <text evidence="1">The sequence shown here is derived from an EMBL/GenBank/DDBJ whole genome shotgun (WGS) entry which is preliminary data.</text>
</comment>
<organism evidence="1 2">
    <name type="scientific">Popillia japonica</name>
    <name type="common">Japanese beetle</name>
    <dbReference type="NCBI Taxonomy" id="7064"/>
    <lineage>
        <taxon>Eukaryota</taxon>
        <taxon>Metazoa</taxon>
        <taxon>Ecdysozoa</taxon>
        <taxon>Arthropoda</taxon>
        <taxon>Hexapoda</taxon>
        <taxon>Insecta</taxon>
        <taxon>Pterygota</taxon>
        <taxon>Neoptera</taxon>
        <taxon>Endopterygota</taxon>
        <taxon>Coleoptera</taxon>
        <taxon>Polyphaga</taxon>
        <taxon>Scarabaeiformia</taxon>
        <taxon>Scarabaeidae</taxon>
        <taxon>Rutelinae</taxon>
        <taxon>Popillia</taxon>
    </lineage>
</organism>
<reference evidence="1 2" key="1">
    <citation type="journal article" date="2024" name="BMC Genomics">
        <title>De novo assembly and annotation of Popillia japonica's genome with initial clues to its potential as an invasive pest.</title>
        <authorList>
            <person name="Cucini C."/>
            <person name="Boschi S."/>
            <person name="Funari R."/>
            <person name="Cardaioli E."/>
            <person name="Iannotti N."/>
            <person name="Marturano G."/>
            <person name="Paoli F."/>
            <person name="Bruttini M."/>
            <person name="Carapelli A."/>
            <person name="Frati F."/>
            <person name="Nardi F."/>
        </authorList>
    </citation>
    <scope>NUCLEOTIDE SEQUENCE [LARGE SCALE GENOMIC DNA]</scope>
    <source>
        <strain evidence="1">DMR45628</strain>
    </source>
</reference>
<name>A0AAW1LR72_POPJA</name>
<dbReference type="AlphaFoldDB" id="A0AAW1LR72"/>
<sequence length="153" mass="18805">MSHRVHIEWDQYIRLVEGYINNVPNVITLQTPKYIMTGVKAERPWEEEGNSYIQDFKKVKENLTKYWRRQNERMNREIRKKVKFEVDFKKVKENLTKYWRRQNERMNREIRKKVKFEVEDMVLVRNLQVARGSRDICAKLVLPYKGPYIVKNR</sequence>
<keyword evidence="2" id="KW-1185">Reference proteome</keyword>
<evidence type="ECO:0000313" key="2">
    <source>
        <dbReference type="Proteomes" id="UP001458880"/>
    </source>
</evidence>
<proteinExistence type="predicted"/>
<accession>A0AAW1LR72</accession>